<proteinExistence type="predicted"/>
<dbReference type="Gene3D" id="3.30.450.20">
    <property type="entry name" value="PAS domain"/>
    <property type="match status" value="1"/>
</dbReference>
<evidence type="ECO:0008006" key="3">
    <source>
        <dbReference type="Google" id="ProtNLM"/>
    </source>
</evidence>
<protein>
    <recommendedName>
        <fullName evidence="3">PAS domain-containing protein</fullName>
    </recommendedName>
</protein>
<feature type="non-terminal residue" evidence="1">
    <location>
        <position position="1"/>
    </location>
</feature>
<keyword evidence="2" id="KW-1185">Reference proteome</keyword>
<dbReference type="AlphaFoldDB" id="A0A821L6P8"/>
<sequence>CSIHFCFKEELAGRSLYHFVHPNDVGEFSKAWAKKDAGDSAAALVNNEQSSIQSRGRTFLCRMRTNDDSTPYIRMIISVALHRDSLGSDKTFLICIARRPSLNDPNDKPSLLGFDQFSSRINLNYDIENLDSSHMKNEKLDINFRGKNFRDYVYIHDIPAIERHFQE</sequence>
<organism evidence="1 2">
    <name type="scientific">Rotaria socialis</name>
    <dbReference type="NCBI Taxonomy" id="392032"/>
    <lineage>
        <taxon>Eukaryota</taxon>
        <taxon>Metazoa</taxon>
        <taxon>Spiralia</taxon>
        <taxon>Gnathifera</taxon>
        <taxon>Rotifera</taxon>
        <taxon>Eurotatoria</taxon>
        <taxon>Bdelloidea</taxon>
        <taxon>Philodinida</taxon>
        <taxon>Philodinidae</taxon>
        <taxon>Rotaria</taxon>
    </lineage>
</organism>
<dbReference type="InterPro" id="IPR035965">
    <property type="entry name" value="PAS-like_dom_sf"/>
</dbReference>
<comment type="caution">
    <text evidence="1">The sequence shown here is derived from an EMBL/GenBank/DDBJ whole genome shotgun (WGS) entry which is preliminary data.</text>
</comment>
<name>A0A821L6P8_9BILA</name>
<evidence type="ECO:0000313" key="2">
    <source>
        <dbReference type="Proteomes" id="UP000663873"/>
    </source>
</evidence>
<accession>A0A821L6P8</accession>
<reference evidence="1" key="1">
    <citation type="submission" date="2021-02" db="EMBL/GenBank/DDBJ databases">
        <authorList>
            <person name="Nowell W R."/>
        </authorList>
    </citation>
    <scope>NUCLEOTIDE SEQUENCE</scope>
</reference>
<dbReference type="EMBL" id="CAJOBP010039930">
    <property type="protein sequence ID" value="CAF4746359.1"/>
    <property type="molecule type" value="Genomic_DNA"/>
</dbReference>
<evidence type="ECO:0000313" key="1">
    <source>
        <dbReference type="EMBL" id="CAF4746359.1"/>
    </source>
</evidence>
<dbReference type="Proteomes" id="UP000663873">
    <property type="component" value="Unassembled WGS sequence"/>
</dbReference>
<feature type="non-terminal residue" evidence="1">
    <location>
        <position position="167"/>
    </location>
</feature>
<dbReference type="SUPFAM" id="SSF55785">
    <property type="entry name" value="PYP-like sensor domain (PAS domain)"/>
    <property type="match status" value="1"/>
</dbReference>
<gene>
    <name evidence="1" type="ORF">UJA718_LOCUS38664</name>
</gene>